<dbReference type="EMBL" id="JAWPEI010000002">
    <property type="protein sequence ID" value="KAK4733790.1"/>
    <property type="molecule type" value="Genomic_DNA"/>
</dbReference>
<dbReference type="PANTHER" id="PTHR31218">
    <property type="entry name" value="WAT1-RELATED PROTEIN"/>
    <property type="match status" value="1"/>
</dbReference>
<protein>
    <submittedName>
        <fullName evidence="5">Uncharacterized protein</fullName>
    </submittedName>
</protein>
<keyword evidence="2 4" id="KW-1133">Transmembrane helix</keyword>
<dbReference type="GO" id="GO:0016020">
    <property type="term" value="C:membrane"/>
    <property type="evidence" value="ECO:0007669"/>
    <property type="project" value="InterPro"/>
</dbReference>
<name>A0AAV9MA94_9SOLN</name>
<gene>
    <name evidence="5" type="ORF">R3W88_008051</name>
</gene>
<sequence>MQAPMLKNYLAKLSLTSFTCFFGLIQFLAIAAFTERDPTHWKIQSGEETWCSQKGGPVYVASFHPVILGRLLIMFGLYLSKLY</sequence>
<keyword evidence="6" id="KW-1185">Reference proteome</keyword>
<dbReference type="AlphaFoldDB" id="A0AAV9MA94"/>
<comment type="caution">
    <text evidence="5">The sequence shown here is derived from an EMBL/GenBank/DDBJ whole genome shotgun (WGS) entry which is preliminary data.</text>
</comment>
<reference evidence="5 6" key="1">
    <citation type="submission" date="2023-10" db="EMBL/GenBank/DDBJ databases">
        <title>Genome-Wide Identification Analysis in wild type Solanum Pinnatisectum Reveals Some Genes Defensing Phytophthora Infestans.</title>
        <authorList>
            <person name="Sun C."/>
        </authorList>
    </citation>
    <scope>NUCLEOTIDE SEQUENCE [LARGE SCALE GENOMIC DNA]</scope>
    <source>
        <strain evidence="5">LQN</strain>
        <tissue evidence="5">Leaf</tissue>
    </source>
</reference>
<evidence type="ECO:0000256" key="3">
    <source>
        <dbReference type="ARBA" id="ARBA00023136"/>
    </source>
</evidence>
<keyword evidence="3 4" id="KW-0472">Membrane</keyword>
<feature type="transmembrane region" description="Helical" evidence="4">
    <location>
        <begin position="58"/>
        <end position="79"/>
    </location>
</feature>
<keyword evidence="1 4" id="KW-0812">Transmembrane</keyword>
<evidence type="ECO:0000256" key="4">
    <source>
        <dbReference type="SAM" id="Phobius"/>
    </source>
</evidence>
<evidence type="ECO:0000313" key="6">
    <source>
        <dbReference type="Proteomes" id="UP001311915"/>
    </source>
</evidence>
<evidence type="ECO:0000256" key="2">
    <source>
        <dbReference type="ARBA" id="ARBA00022989"/>
    </source>
</evidence>
<proteinExistence type="predicted"/>
<accession>A0AAV9MA94</accession>
<dbReference type="Proteomes" id="UP001311915">
    <property type="component" value="Unassembled WGS sequence"/>
</dbReference>
<dbReference type="InterPro" id="IPR030184">
    <property type="entry name" value="WAT1-related"/>
</dbReference>
<organism evidence="5 6">
    <name type="scientific">Solanum pinnatisectum</name>
    <name type="common">tansyleaf nightshade</name>
    <dbReference type="NCBI Taxonomy" id="50273"/>
    <lineage>
        <taxon>Eukaryota</taxon>
        <taxon>Viridiplantae</taxon>
        <taxon>Streptophyta</taxon>
        <taxon>Embryophyta</taxon>
        <taxon>Tracheophyta</taxon>
        <taxon>Spermatophyta</taxon>
        <taxon>Magnoliopsida</taxon>
        <taxon>eudicotyledons</taxon>
        <taxon>Gunneridae</taxon>
        <taxon>Pentapetalae</taxon>
        <taxon>asterids</taxon>
        <taxon>lamiids</taxon>
        <taxon>Solanales</taxon>
        <taxon>Solanaceae</taxon>
        <taxon>Solanoideae</taxon>
        <taxon>Solaneae</taxon>
        <taxon>Solanum</taxon>
    </lineage>
</organism>
<evidence type="ECO:0000256" key="1">
    <source>
        <dbReference type="ARBA" id="ARBA00022692"/>
    </source>
</evidence>
<dbReference type="GO" id="GO:0022857">
    <property type="term" value="F:transmembrane transporter activity"/>
    <property type="evidence" value="ECO:0007669"/>
    <property type="project" value="InterPro"/>
</dbReference>
<evidence type="ECO:0000313" key="5">
    <source>
        <dbReference type="EMBL" id="KAK4733790.1"/>
    </source>
</evidence>